<keyword evidence="3" id="KW-0813">Transport</keyword>
<keyword evidence="4" id="KW-1003">Cell membrane</keyword>
<dbReference type="STRING" id="37625.SAMN05660420_02688"/>
<dbReference type="InterPro" id="IPR049179">
    <property type="entry name" value="T2SSK_SAM-like_2nd"/>
</dbReference>
<keyword evidence="13" id="KW-1185">Reference proteome</keyword>
<dbReference type="Pfam" id="PF21687">
    <property type="entry name" value="T2SSK_1st"/>
    <property type="match status" value="1"/>
</dbReference>
<dbReference type="Gene3D" id="1.10.40.60">
    <property type="entry name" value="EpsJ-like"/>
    <property type="match status" value="2"/>
</dbReference>
<dbReference type="InterPro" id="IPR005628">
    <property type="entry name" value="GspK"/>
</dbReference>
<evidence type="ECO:0000256" key="3">
    <source>
        <dbReference type="ARBA" id="ARBA00022448"/>
    </source>
</evidence>
<evidence type="ECO:0000259" key="10">
    <source>
        <dbReference type="Pfam" id="PF03934"/>
    </source>
</evidence>
<dbReference type="PIRSF" id="PIRSF002786">
    <property type="entry name" value="XcpX"/>
    <property type="match status" value="1"/>
</dbReference>
<evidence type="ECO:0000256" key="8">
    <source>
        <dbReference type="ARBA" id="ARBA00022989"/>
    </source>
</evidence>
<organism evidence="12 13">
    <name type="scientific">Desulfuromusa kysingii</name>
    <dbReference type="NCBI Taxonomy" id="37625"/>
    <lineage>
        <taxon>Bacteria</taxon>
        <taxon>Pseudomonadati</taxon>
        <taxon>Thermodesulfobacteriota</taxon>
        <taxon>Desulfuromonadia</taxon>
        <taxon>Desulfuromonadales</taxon>
        <taxon>Geopsychrobacteraceae</taxon>
        <taxon>Desulfuromusa</taxon>
    </lineage>
</organism>
<evidence type="ECO:0000256" key="4">
    <source>
        <dbReference type="ARBA" id="ARBA00022475"/>
    </source>
</evidence>
<keyword evidence="7" id="KW-0653">Protein transport</keyword>
<evidence type="ECO:0000259" key="11">
    <source>
        <dbReference type="Pfam" id="PF21687"/>
    </source>
</evidence>
<evidence type="ECO:0000256" key="2">
    <source>
        <dbReference type="ARBA" id="ARBA00007246"/>
    </source>
</evidence>
<dbReference type="EMBL" id="FNQN01000008">
    <property type="protein sequence ID" value="SEA63048.1"/>
    <property type="molecule type" value="Genomic_DNA"/>
</dbReference>
<dbReference type="PANTHER" id="PTHR38831">
    <property type="entry name" value="TYPE II SECRETION SYSTEM PROTEIN K"/>
    <property type="match status" value="1"/>
</dbReference>
<dbReference type="InterPro" id="IPR038072">
    <property type="entry name" value="GspK_central_sf"/>
</dbReference>
<dbReference type="Proteomes" id="UP000199409">
    <property type="component" value="Unassembled WGS sequence"/>
</dbReference>
<sequence>MALLLVLIIVTLLTAIMMELSYSTLIEQRLTETFRDSTRAYSLARGGITAGQTLITSDNNAYDAPSESWGSGISSYPVGEGFISLAIEDLGGKIAINTLVVGNNPQTVAVDRFYRLLAALEVEDPGELTAAVIDWLDSGDTPYQQIQTDDLELTVSGAENIYYQSLATPYTCKNGSMDSLEELLLVKGFTPEVFKLVSPYLSADGIELVNINTAEAPVLMSLSADMSEQTIELIIDSRGNSPITTISALQTLLGEDQFSLIKTLANQGLLGTTSSFYKITAEAYINDGRCALETLFDKSSKSLSYIRTI</sequence>
<keyword evidence="8" id="KW-1133">Transmembrane helix</keyword>
<dbReference type="PANTHER" id="PTHR38831:SF2">
    <property type="entry name" value="TYPE II SECRETION SYSTEM PROTEIN K"/>
    <property type="match status" value="1"/>
</dbReference>
<proteinExistence type="inferred from homology"/>
<name>A0A1H4CRW0_9BACT</name>
<keyword evidence="6" id="KW-0812">Transmembrane</keyword>
<comment type="similarity">
    <text evidence="2">Belongs to the GSP K family.</text>
</comment>
<accession>A0A1H4CRW0</accession>
<evidence type="ECO:0000256" key="1">
    <source>
        <dbReference type="ARBA" id="ARBA00004533"/>
    </source>
</evidence>
<feature type="domain" description="T2SS protein K second SAM-like" evidence="10">
    <location>
        <begin position="209"/>
        <end position="258"/>
    </location>
</feature>
<evidence type="ECO:0000256" key="7">
    <source>
        <dbReference type="ARBA" id="ARBA00022927"/>
    </source>
</evidence>
<dbReference type="GO" id="GO:0009306">
    <property type="term" value="P:protein secretion"/>
    <property type="evidence" value="ECO:0007669"/>
    <property type="project" value="InterPro"/>
</dbReference>
<evidence type="ECO:0000313" key="13">
    <source>
        <dbReference type="Proteomes" id="UP000199409"/>
    </source>
</evidence>
<evidence type="ECO:0000256" key="9">
    <source>
        <dbReference type="ARBA" id="ARBA00023136"/>
    </source>
</evidence>
<dbReference type="InterPro" id="IPR049031">
    <property type="entry name" value="T2SSK_SAM-like_1st"/>
</dbReference>
<gene>
    <name evidence="12" type="ORF">SAMN05660420_02688</name>
</gene>
<dbReference type="AlphaFoldDB" id="A0A1H4CRW0"/>
<dbReference type="Pfam" id="PF03934">
    <property type="entry name" value="T2SSK"/>
    <property type="match status" value="1"/>
</dbReference>
<dbReference type="GO" id="GO:0005886">
    <property type="term" value="C:plasma membrane"/>
    <property type="evidence" value="ECO:0007669"/>
    <property type="project" value="UniProtKB-SubCell"/>
</dbReference>
<evidence type="ECO:0000313" key="12">
    <source>
        <dbReference type="EMBL" id="SEA63048.1"/>
    </source>
</evidence>
<keyword evidence="9" id="KW-0472">Membrane</keyword>
<dbReference type="Gene3D" id="3.30.1300.30">
    <property type="entry name" value="GSPII I/J protein-like"/>
    <property type="match status" value="1"/>
</dbReference>
<reference evidence="12 13" key="1">
    <citation type="submission" date="2016-10" db="EMBL/GenBank/DDBJ databases">
        <authorList>
            <person name="de Groot N.N."/>
        </authorList>
    </citation>
    <scope>NUCLEOTIDE SEQUENCE [LARGE SCALE GENOMIC DNA]</scope>
    <source>
        <strain evidence="12 13">DSM 7343</strain>
    </source>
</reference>
<feature type="domain" description="T2SS protein K first SAM-like" evidence="11">
    <location>
        <begin position="92"/>
        <end position="203"/>
    </location>
</feature>
<keyword evidence="5" id="KW-0997">Cell inner membrane</keyword>
<dbReference type="NCBIfam" id="NF037980">
    <property type="entry name" value="T2SS_GspK"/>
    <property type="match status" value="1"/>
</dbReference>
<evidence type="ECO:0000256" key="6">
    <source>
        <dbReference type="ARBA" id="ARBA00022692"/>
    </source>
</evidence>
<dbReference type="SUPFAM" id="SSF158544">
    <property type="entry name" value="GspK insert domain-like"/>
    <property type="match status" value="1"/>
</dbReference>
<comment type="subcellular location">
    <subcellularLocation>
        <location evidence="1">Cell inner membrane</location>
    </subcellularLocation>
</comment>
<evidence type="ECO:0000256" key="5">
    <source>
        <dbReference type="ARBA" id="ARBA00022519"/>
    </source>
</evidence>
<protein>
    <submittedName>
        <fullName evidence="12">General secretion pathway protein K</fullName>
    </submittedName>
</protein>